<dbReference type="OrthoDB" id="5382128at2759"/>
<keyword evidence="4" id="KW-1185">Reference proteome</keyword>
<dbReference type="AlphaFoldDB" id="A0A6A6W4R0"/>
<evidence type="ECO:0000313" key="3">
    <source>
        <dbReference type="EMBL" id="KAF2757545.1"/>
    </source>
</evidence>
<evidence type="ECO:0000313" key="4">
    <source>
        <dbReference type="Proteomes" id="UP000799437"/>
    </source>
</evidence>
<dbReference type="GeneID" id="54482398"/>
<protein>
    <submittedName>
        <fullName evidence="3">Six-hairpin glycosidase</fullName>
    </submittedName>
</protein>
<dbReference type="EMBL" id="ML996573">
    <property type="protein sequence ID" value="KAF2757545.1"/>
    <property type="molecule type" value="Genomic_DNA"/>
</dbReference>
<dbReference type="InterPro" id="IPR012341">
    <property type="entry name" value="6hp_glycosidase-like_sf"/>
</dbReference>
<keyword evidence="1" id="KW-0732">Signal</keyword>
<dbReference type="Pfam" id="PF22422">
    <property type="entry name" value="MGH1-like_GH"/>
    <property type="match status" value="1"/>
</dbReference>
<keyword evidence="3" id="KW-0326">Glycosidase</keyword>
<evidence type="ECO:0000259" key="2">
    <source>
        <dbReference type="Pfam" id="PF22422"/>
    </source>
</evidence>
<dbReference type="InterPro" id="IPR054491">
    <property type="entry name" value="MGH1-like_GH"/>
</dbReference>
<keyword evidence="3" id="KW-0378">Hydrolase</keyword>
<dbReference type="RefSeq" id="XP_033599996.1">
    <property type="nucleotide sequence ID" value="XM_033741344.1"/>
</dbReference>
<dbReference type="SUPFAM" id="SSF48208">
    <property type="entry name" value="Six-hairpin glycosidases"/>
    <property type="match status" value="1"/>
</dbReference>
<reference evidence="3" key="1">
    <citation type="journal article" date="2020" name="Stud. Mycol.">
        <title>101 Dothideomycetes genomes: a test case for predicting lifestyles and emergence of pathogens.</title>
        <authorList>
            <person name="Haridas S."/>
            <person name="Albert R."/>
            <person name="Binder M."/>
            <person name="Bloem J."/>
            <person name="Labutti K."/>
            <person name="Salamov A."/>
            <person name="Andreopoulos B."/>
            <person name="Baker S."/>
            <person name="Barry K."/>
            <person name="Bills G."/>
            <person name="Bluhm B."/>
            <person name="Cannon C."/>
            <person name="Castanera R."/>
            <person name="Culley D."/>
            <person name="Daum C."/>
            <person name="Ezra D."/>
            <person name="Gonzalez J."/>
            <person name="Henrissat B."/>
            <person name="Kuo A."/>
            <person name="Liang C."/>
            <person name="Lipzen A."/>
            <person name="Lutzoni F."/>
            <person name="Magnuson J."/>
            <person name="Mondo S."/>
            <person name="Nolan M."/>
            <person name="Ohm R."/>
            <person name="Pangilinan J."/>
            <person name="Park H.-J."/>
            <person name="Ramirez L."/>
            <person name="Alfaro M."/>
            <person name="Sun H."/>
            <person name="Tritt A."/>
            <person name="Yoshinaga Y."/>
            <person name="Zwiers L.-H."/>
            <person name="Turgeon B."/>
            <person name="Goodwin S."/>
            <person name="Spatafora J."/>
            <person name="Crous P."/>
            <person name="Grigoriev I."/>
        </authorList>
    </citation>
    <scope>NUCLEOTIDE SEQUENCE</scope>
    <source>
        <strain evidence="3">CBS 121739</strain>
    </source>
</reference>
<organism evidence="3 4">
    <name type="scientific">Pseudovirgaria hyperparasitica</name>
    <dbReference type="NCBI Taxonomy" id="470096"/>
    <lineage>
        <taxon>Eukaryota</taxon>
        <taxon>Fungi</taxon>
        <taxon>Dikarya</taxon>
        <taxon>Ascomycota</taxon>
        <taxon>Pezizomycotina</taxon>
        <taxon>Dothideomycetes</taxon>
        <taxon>Dothideomycetes incertae sedis</taxon>
        <taxon>Acrospermales</taxon>
        <taxon>Acrospermaceae</taxon>
        <taxon>Pseudovirgaria</taxon>
    </lineage>
</organism>
<name>A0A6A6W4R0_9PEZI</name>
<feature type="chain" id="PRO_5025442561" evidence="1">
    <location>
        <begin position="19"/>
        <end position="671"/>
    </location>
</feature>
<proteinExistence type="predicted"/>
<dbReference type="Gene3D" id="1.50.10.10">
    <property type="match status" value="1"/>
</dbReference>
<dbReference type="GO" id="GO:0005975">
    <property type="term" value="P:carbohydrate metabolic process"/>
    <property type="evidence" value="ECO:0007669"/>
    <property type="project" value="InterPro"/>
</dbReference>
<sequence>MKANSCITLLAALHVTSAALDKTALSQQYFGNDAAWYLSRIPFFESSNKQLTDVYYYRWQIYRSHQRDTGSTGFISTEFLDDVGWQTGPWGSLNDAAGFHLTEGRWCRDRRFREDYARFMYSSQSNPRQYTEWMADSIWKTYLVDGNVDAAIARLGDMQNVWDAWNDALDQSKGLYWVEPLRDATEYTINSIDASNGQDGFGGGQAFRPSINSYQYANARAIAQIATLKGNSQSVVDKYNGLADNLKKRVQSELWNSQFQHFVDRSYQNNDYVKYYNFIRGRELVGYAPWGYDLPDDNATYASAWKHMLNTNELKGEHGLRTVEPSYQYYMRQYRYEGTRRECQWNGPVWPYQFTQVLTALANVLDHYPNTRSSINIADYTSAFITYANLHTNNVQGGLNLEENYDPATGDRIVGLDRSNHYFHSGYIDNILSGLVGIRARADDVLEVNPLADPSQISFFRADTIAYHGHDIAVQWDKTGSRYGRQGLVVEVDGRIVASSNSLTRLTVAVSRNKLPNYSTPIAKSIQALSSTRYPSGSVSVTNADIARVHDAIDGRVMFWPQSTAANGWDSPAGNGVDVWYQIDFGASTSTSRTEIAFFVDTAQGFDVPASYKVQVYNGSAWVDVSGAKYASAVANGITNASWNVATANMVRLVFRAKDGVKVRLVEFKLY</sequence>
<feature type="signal peptide" evidence="1">
    <location>
        <begin position="1"/>
        <end position="18"/>
    </location>
</feature>
<dbReference type="InterPro" id="IPR008928">
    <property type="entry name" value="6-hairpin_glycosidase_sf"/>
</dbReference>
<dbReference type="Gene3D" id="2.60.120.260">
    <property type="entry name" value="Galactose-binding domain-like"/>
    <property type="match status" value="1"/>
</dbReference>
<gene>
    <name evidence="3" type="ORF">EJ05DRAFT_393456</name>
</gene>
<evidence type="ECO:0000256" key="1">
    <source>
        <dbReference type="SAM" id="SignalP"/>
    </source>
</evidence>
<dbReference type="GO" id="GO:0016798">
    <property type="term" value="F:hydrolase activity, acting on glycosyl bonds"/>
    <property type="evidence" value="ECO:0007669"/>
    <property type="project" value="UniProtKB-KW"/>
</dbReference>
<dbReference type="Proteomes" id="UP000799437">
    <property type="component" value="Unassembled WGS sequence"/>
</dbReference>
<accession>A0A6A6W4R0</accession>
<feature type="domain" description="Mannosylglycerate hydrolase MGH1-like glycoside hydrolase" evidence="2">
    <location>
        <begin position="92"/>
        <end position="425"/>
    </location>
</feature>